<dbReference type="CDD" id="cd17546">
    <property type="entry name" value="REC_hyHK_CKI1_RcsC-like"/>
    <property type="match status" value="1"/>
</dbReference>
<dbReference type="SUPFAM" id="SSF52172">
    <property type="entry name" value="CheY-like"/>
    <property type="match status" value="2"/>
</dbReference>
<dbReference type="Gene3D" id="3.30.565.10">
    <property type="entry name" value="Histidine kinase-like ATPase, C-terminal domain"/>
    <property type="match status" value="1"/>
</dbReference>
<dbReference type="SUPFAM" id="SSF55781">
    <property type="entry name" value="GAF domain-like"/>
    <property type="match status" value="1"/>
</dbReference>
<evidence type="ECO:0000256" key="10">
    <source>
        <dbReference type="ARBA" id="ARBA00024867"/>
    </source>
</evidence>
<dbReference type="InterPro" id="IPR003594">
    <property type="entry name" value="HATPase_dom"/>
</dbReference>
<keyword evidence="14" id="KW-0472">Membrane</keyword>
<feature type="domain" description="Response regulatory" evidence="16">
    <location>
        <begin position="948"/>
        <end position="1064"/>
    </location>
</feature>
<evidence type="ECO:0000313" key="17">
    <source>
        <dbReference type="EMBL" id="AGK99005.1"/>
    </source>
</evidence>
<dbReference type="PROSITE" id="PS50109">
    <property type="entry name" value="HIS_KIN"/>
    <property type="match status" value="1"/>
</dbReference>
<dbReference type="GO" id="GO:0000155">
    <property type="term" value="F:phosphorelay sensor kinase activity"/>
    <property type="evidence" value="ECO:0007669"/>
    <property type="project" value="InterPro"/>
</dbReference>
<evidence type="ECO:0000259" key="15">
    <source>
        <dbReference type="PROSITE" id="PS50109"/>
    </source>
</evidence>
<evidence type="ECO:0000256" key="5">
    <source>
        <dbReference type="ARBA" id="ARBA00018672"/>
    </source>
</evidence>
<dbReference type="CDD" id="cd16922">
    <property type="entry name" value="HATPase_EvgS-ArcB-TorS-like"/>
    <property type="match status" value="1"/>
</dbReference>
<feature type="modified residue" description="4-aspartylphosphate" evidence="12">
    <location>
        <position position="849"/>
    </location>
</feature>
<comment type="subcellular location">
    <subcellularLocation>
        <location evidence="2">Membrane</location>
    </subcellularLocation>
</comment>
<dbReference type="Pfam" id="PF00672">
    <property type="entry name" value="HAMP"/>
    <property type="match status" value="1"/>
</dbReference>
<evidence type="ECO:0000256" key="7">
    <source>
        <dbReference type="ARBA" id="ARBA00022679"/>
    </source>
</evidence>
<dbReference type="EMBL" id="CP003261">
    <property type="protein sequence ID" value="AGK99005.1"/>
    <property type="molecule type" value="Genomic_DNA"/>
</dbReference>
<dbReference type="PANTHER" id="PTHR45339">
    <property type="entry name" value="HYBRID SIGNAL TRANSDUCTION HISTIDINE KINASE J"/>
    <property type="match status" value="1"/>
</dbReference>
<feature type="coiled-coil region" evidence="13">
    <location>
        <begin position="426"/>
        <end position="534"/>
    </location>
</feature>
<name>R4KHD3_CLOPA</name>
<evidence type="ECO:0000256" key="13">
    <source>
        <dbReference type="SAM" id="Coils"/>
    </source>
</evidence>
<keyword evidence="7" id="KW-0808">Transferase</keyword>
<feature type="modified residue" description="4-aspartylphosphate" evidence="12">
    <location>
        <position position="997"/>
    </location>
</feature>
<comment type="function">
    <text evidence="10">May play the central regulatory role in sporulation. It may be an element of the effector pathway responsible for the activation of sporulation genes in response to nutritional stress. Spo0A may act in concert with spo0H (a sigma factor) to control the expression of some genes that are critical to the sporulation process.</text>
</comment>
<dbReference type="Gene3D" id="3.30.450.40">
    <property type="match status" value="1"/>
</dbReference>
<sequence>MNIFKNFSIKQRFLTLFFVCLMTFIGFGIFALIELDNLAKVTNSLYNQSSRVSDATVNAKVDLVKINSAINDVILSSGSDEIQQGIDQVNKYESDFQKNLDTIGGNSVDSDTIRNLQDANNILSKWWKPQRDKIIQDVQEGKKDDAINISKGISSDFVSELELDLNNIYSNSSTNQTSLIQQSNALQSSVRITLFLTLAILTSILLVLFMLITTSILAPINRLRDHMIKISNTGNFEEYEINQKDEISEMGKNYNILINKLKIDFWINNARNSLNDEMTGSVSVKELTQKTINFLAKTLDAGNATFYIYKNSENKLILNSSFAFTERERLSNTYDMGEGIVGQVALERNPIHLKKVKESEAAICTSTVFGPPLNVYAFPLIYENELYGVIELSSFEYFDDLKKKFIEEVCNAIAINLYSVIQNERIKELLLKSEEATKEAHEISSELKNANEELEEQQRQLQVQAEELQQTNSQLEEQQQILQQQSEELQQTNSQLEEHQVQIEEQSRLLSIKNEELEKSKEEILVRSKDLEAANKYKSQFLANISHELRTPLNSIILLSNLLIRNGKDKFENGTREKFKVIYNSGQHLLRLINNILDLSKIEAGKIDLNYNYFNTSDLIKELRDIFDETAKEKDIQFILEDQFENNFYGDRDRISQIIRNFLSNAFKFTDKGTVKLKIAEDHQYENNLVFSVSDTGIGIAKEKLDIIFQEFHQGDGSISRKYGGTGLGLSISSKLCELMNGRIEVSSEPGVGSTFYLYLPLALSEGESTKQEAAAAMSLEPKNEKEVYIEEIKNIRQKNLLIVEDDKNLIQSIKAVSEGIGFTTLISSSGAEALKLIKEHEINGILLDLGLPDINGIALLKEINEVLKLKNIYVPVIIYTGMDISSEQEKEIKLYADRIIIKTSNSDERLLDELTLILHKVNDEEEYRSIMTSKINKDTALNLANKKILIVDDDPRNIFVLAAALEDYGAEIIEAENGEVALRKLETQAVDLILMDIMMPVMNGYEAIKKIRNSDKIKNIPIIATTAKSLKGDREKCMAAGANDYISKPIDYDVLITLIRAWINKA</sequence>
<feature type="domain" description="Response regulatory" evidence="16">
    <location>
        <begin position="800"/>
        <end position="918"/>
    </location>
</feature>
<dbReference type="PANTHER" id="PTHR45339:SF1">
    <property type="entry name" value="HYBRID SIGNAL TRANSDUCTION HISTIDINE KINASE J"/>
    <property type="match status" value="1"/>
</dbReference>
<dbReference type="AlphaFoldDB" id="R4KHD3"/>
<keyword evidence="6 12" id="KW-0597">Phosphoprotein</keyword>
<dbReference type="PRINTS" id="PR00344">
    <property type="entry name" value="BCTRLSENSOR"/>
</dbReference>
<dbReference type="InterPro" id="IPR036890">
    <property type="entry name" value="HATPase_C_sf"/>
</dbReference>
<evidence type="ECO:0000256" key="4">
    <source>
        <dbReference type="ARBA" id="ARBA00012438"/>
    </source>
</evidence>
<dbReference type="eggNOG" id="COG5002">
    <property type="taxonomic scope" value="Bacteria"/>
</dbReference>
<dbReference type="InterPro" id="IPR004358">
    <property type="entry name" value="Sig_transdc_His_kin-like_C"/>
</dbReference>
<dbReference type="eggNOG" id="COG0784">
    <property type="taxonomic scope" value="Bacteria"/>
</dbReference>
<dbReference type="OrthoDB" id="9790669at2"/>
<dbReference type="SMART" id="SM00387">
    <property type="entry name" value="HATPase_c"/>
    <property type="match status" value="1"/>
</dbReference>
<dbReference type="CDD" id="cd00082">
    <property type="entry name" value="HisKA"/>
    <property type="match status" value="1"/>
</dbReference>
<dbReference type="Gene3D" id="6.10.340.10">
    <property type="match status" value="1"/>
</dbReference>
<dbReference type="STRING" id="86416.Clopa_4284"/>
<dbReference type="InterPro" id="IPR011006">
    <property type="entry name" value="CheY-like_superfamily"/>
</dbReference>
<dbReference type="Pfam" id="PF02518">
    <property type="entry name" value="HATPase_c"/>
    <property type="match status" value="1"/>
</dbReference>
<dbReference type="RefSeq" id="WP_015617279.1">
    <property type="nucleotide sequence ID" value="NC_021182.1"/>
</dbReference>
<dbReference type="FunFam" id="3.30.565.10:FF:000010">
    <property type="entry name" value="Sensor histidine kinase RcsC"/>
    <property type="match status" value="1"/>
</dbReference>
<evidence type="ECO:0000256" key="9">
    <source>
        <dbReference type="ARBA" id="ARBA00023012"/>
    </source>
</evidence>
<dbReference type="Pfam" id="PF12729">
    <property type="entry name" value="4HB_MCP_1"/>
    <property type="match status" value="1"/>
</dbReference>
<evidence type="ECO:0000259" key="16">
    <source>
        <dbReference type="PROSITE" id="PS50110"/>
    </source>
</evidence>
<dbReference type="GO" id="GO:0016020">
    <property type="term" value="C:membrane"/>
    <property type="evidence" value="ECO:0007669"/>
    <property type="project" value="UniProtKB-SubCell"/>
</dbReference>
<evidence type="ECO:0000256" key="12">
    <source>
        <dbReference type="PROSITE-ProRule" id="PRU00169"/>
    </source>
</evidence>
<dbReference type="InterPro" id="IPR036097">
    <property type="entry name" value="HisK_dim/P_sf"/>
</dbReference>
<feature type="domain" description="Histidine kinase" evidence="15">
    <location>
        <begin position="544"/>
        <end position="764"/>
    </location>
</feature>
<accession>R4KHD3</accession>
<evidence type="ECO:0000256" key="1">
    <source>
        <dbReference type="ARBA" id="ARBA00000085"/>
    </source>
</evidence>
<dbReference type="Gene3D" id="1.10.287.130">
    <property type="match status" value="1"/>
</dbReference>
<evidence type="ECO:0000256" key="11">
    <source>
        <dbReference type="ARBA" id="ARBA00074306"/>
    </source>
</evidence>
<organism evidence="17 18">
    <name type="scientific">Clostridium pasteurianum BC1</name>
    <dbReference type="NCBI Taxonomy" id="86416"/>
    <lineage>
        <taxon>Bacteria</taxon>
        <taxon>Bacillati</taxon>
        <taxon>Bacillota</taxon>
        <taxon>Clostridia</taxon>
        <taxon>Eubacteriales</taxon>
        <taxon>Clostridiaceae</taxon>
        <taxon>Clostridium</taxon>
    </lineage>
</organism>
<evidence type="ECO:0000256" key="3">
    <source>
        <dbReference type="ARBA" id="ARBA00006402"/>
    </source>
</evidence>
<dbReference type="Proteomes" id="UP000013523">
    <property type="component" value="Chromosome"/>
</dbReference>
<dbReference type="PROSITE" id="PS50110">
    <property type="entry name" value="RESPONSE_REGULATORY"/>
    <property type="match status" value="2"/>
</dbReference>
<dbReference type="SMART" id="SM00448">
    <property type="entry name" value="REC"/>
    <property type="match status" value="2"/>
</dbReference>
<dbReference type="PATRIC" id="fig|86416.3.peg.4293"/>
<dbReference type="Pfam" id="PF13185">
    <property type="entry name" value="GAF_2"/>
    <property type="match status" value="1"/>
</dbReference>
<evidence type="ECO:0000256" key="8">
    <source>
        <dbReference type="ARBA" id="ARBA00022777"/>
    </source>
</evidence>
<keyword evidence="9" id="KW-0902">Two-component regulatory system</keyword>
<dbReference type="Pfam" id="PF00512">
    <property type="entry name" value="HisKA"/>
    <property type="match status" value="1"/>
</dbReference>
<keyword evidence="14" id="KW-0812">Transmembrane</keyword>
<dbReference type="Pfam" id="PF00072">
    <property type="entry name" value="Response_reg"/>
    <property type="match status" value="2"/>
</dbReference>
<dbReference type="KEGG" id="cpas:Clopa_4284"/>
<keyword evidence="18" id="KW-1185">Reference proteome</keyword>
<feature type="transmembrane region" description="Helical" evidence="14">
    <location>
        <begin position="12"/>
        <end position="33"/>
    </location>
</feature>
<comment type="catalytic activity">
    <reaction evidence="1">
        <text>ATP + protein L-histidine = ADP + protein N-phospho-L-histidine.</text>
        <dbReference type="EC" id="2.7.13.3"/>
    </reaction>
</comment>
<dbReference type="SUPFAM" id="SSF55874">
    <property type="entry name" value="ATPase domain of HSP90 chaperone/DNA topoisomerase II/histidine kinase"/>
    <property type="match status" value="1"/>
</dbReference>
<evidence type="ECO:0000256" key="2">
    <source>
        <dbReference type="ARBA" id="ARBA00004370"/>
    </source>
</evidence>
<keyword evidence="14" id="KW-1133">Transmembrane helix</keyword>
<proteinExistence type="inferred from homology"/>
<dbReference type="InterPro" id="IPR003661">
    <property type="entry name" value="HisK_dim/P_dom"/>
</dbReference>
<dbReference type="SUPFAM" id="SSF47384">
    <property type="entry name" value="Homodimeric domain of signal transducing histidine kinase"/>
    <property type="match status" value="1"/>
</dbReference>
<dbReference type="HOGENOM" id="CLU_000445_127_2_9"/>
<dbReference type="InterPro" id="IPR029016">
    <property type="entry name" value="GAF-like_dom_sf"/>
</dbReference>
<evidence type="ECO:0000313" key="18">
    <source>
        <dbReference type="Proteomes" id="UP000013523"/>
    </source>
</evidence>
<keyword evidence="13" id="KW-0175">Coiled coil</keyword>
<dbReference type="InterPro" id="IPR005467">
    <property type="entry name" value="His_kinase_dom"/>
</dbReference>
<evidence type="ECO:0000256" key="6">
    <source>
        <dbReference type="ARBA" id="ARBA00022553"/>
    </source>
</evidence>
<keyword evidence="8 17" id="KW-0418">Kinase</keyword>
<dbReference type="SMART" id="SM00065">
    <property type="entry name" value="GAF"/>
    <property type="match status" value="1"/>
</dbReference>
<evidence type="ECO:0000256" key="14">
    <source>
        <dbReference type="SAM" id="Phobius"/>
    </source>
</evidence>
<protein>
    <recommendedName>
        <fullName evidence="11">Circadian input-output histidine kinase CikA</fullName>
        <ecNumber evidence="4">2.7.13.3</ecNumber>
    </recommendedName>
    <alternativeName>
        <fullName evidence="5">Stage 0 sporulation protein A homolog</fullName>
    </alternativeName>
</protein>
<gene>
    <name evidence="17" type="ORF">Clopa_4284</name>
</gene>
<comment type="similarity">
    <text evidence="3">In the N-terminal section; belongs to the phytochrome family.</text>
</comment>
<dbReference type="Gene3D" id="3.40.50.2300">
    <property type="match status" value="2"/>
</dbReference>
<dbReference type="SMART" id="SM00388">
    <property type="entry name" value="HisKA"/>
    <property type="match status" value="1"/>
</dbReference>
<dbReference type="InterPro" id="IPR003660">
    <property type="entry name" value="HAMP_dom"/>
</dbReference>
<feature type="transmembrane region" description="Helical" evidence="14">
    <location>
        <begin position="192"/>
        <end position="220"/>
    </location>
</feature>
<reference evidence="17 18" key="1">
    <citation type="submission" date="2012-01" db="EMBL/GenBank/DDBJ databases">
        <title>Complete sequence of chromosome of Clostridium pasteurianum BC1.</title>
        <authorList>
            <consortium name="US DOE Joint Genome Institute"/>
            <person name="Lucas S."/>
            <person name="Han J."/>
            <person name="Lapidus A."/>
            <person name="Cheng J.-F."/>
            <person name="Goodwin L."/>
            <person name="Pitluck S."/>
            <person name="Peters L."/>
            <person name="Mikhailova N."/>
            <person name="Teshima H."/>
            <person name="Detter J.C."/>
            <person name="Han C."/>
            <person name="Tapia R."/>
            <person name="Land M."/>
            <person name="Hauser L."/>
            <person name="Kyrpides N."/>
            <person name="Ivanova N."/>
            <person name="Pagani I."/>
            <person name="Dunn J."/>
            <person name="Taghavi S."/>
            <person name="Francis A."/>
            <person name="van der Lelie D."/>
            <person name="Woyke T."/>
        </authorList>
    </citation>
    <scope>NUCLEOTIDE SEQUENCE [LARGE SCALE GENOMIC DNA]</scope>
    <source>
        <strain evidence="17 18">BC1</strain>
    </source>
</reference>
<dbReference type="EC" id="2.7.13.3" evidence="4"/>
<dbReference type="InterPro" id="IPR001789">
    <property type="entry name" value="Sig_transdc_resp-reg_receiver"/>
</dbReference>
<dbReference type="InterPro" id="IPR024478">
    <property type="entry name" value="HlyB_4HB_MCP"/>
</dbReference>
<dbReference type="InterPro" id="IPR003018">
    <property type="entry name" value="GAF"/>
</dbReference>